<reference evidence="1" key="1">
    <citation type="submission" date="2020-08" db="EMBL/GenBank/DDBJ databases">
        <title>Multicomponent nature underlies the extraordinary mechanical properties of spider dragline silk.</title>
        <authorList>
            <person name="Kono N."/>
            <person name="Nakamura H."/>
            <person name="Mori M."/>
            <person name="Yoshida Y."/>
            <person name="Ohtoshi R."/>
            <person name="Malay A.D."/>
            <person name="Moran D.A.P."/>
            <person name="Tomita M."/>
            <person name="Numata K."/>
            <person name="Arakawa K."/>
        </authorList>
    </citation>
    <scope>NUCLEOTIDE SEQUENCE</scope>
</reference>
<proteinExistence type="predicted"/>
<protein>
    <submittedName>
        <fullName evidence="1">Uncharacterized protein</fullName>
    </submittedName>
</protein>
<comment type="caution">
    <text evidence="1">The sequence shown here is derived from an EMBL/GenBank/DDBJ whole genome shotgun (WGS) entry which is preliminary data.</text>
</comment>
<name>A0A8X6RXN4_TRICX</name>
<sequence length="75" mass="8447">MKEVSLKKFKDLSEDSTVLVNVPKVDRGPLDGNNTVEIVLDTKNNLYQIGTSVGIIKDWLPIETLFKLLLQHLPN</sequence>
<keyword evidence="2" id="KW-1185">Reference proteome</keyword>
<evidence type="ECO:0000313" key="1">
    <source>
        <dbReference type="EMBL" id="GFX98340.1"/>
    </source>
</evidence>
<organism evidence="1 2">
    <name type="scientific">Trichonephila clavipes</name>
    <name type="common">Golden silk orbweaver</name>
    <name type="synonym">Nephila clavipes</name>
    <dbReference type="NCBI Taxonomy" id="2585209"/>
    <lineage>
        <taxon>Eukaryota</taxon>
        <taxon>Metazoa</taxon>
        <taxon>Ecdysozoa</taxon>
        <taxon>Arthropoda</taxon>
        <taxon>Chelicerata</taxon>
        <taxon>Arachnida</taxon>
        <taxon>Araneae</taxon>
        <taxon>Araneomorphae</taxon>
        <taxon>Entelegynae</taxon>
        <taxon>Araneoidea</taxon>
        <taxon>Nephilidae</taxon>
        <taxon>Trichonephila</taxon>
    </lineage>
</organism>
<dbReference type="Proteomes" id="UP000887159">
    <property type="component" value="Unassembled WGS sequence"/>
</dbReference>
<dbReference type="EMBL" id="BMAU01021201">
    <property type="protein sequence ID" value="GFX98340.1"/>
    <property type="molecule type" value="Genomic_DNA"/>
</dbReference>
<dbReference type="AlphaFoldDB" id="A0A8X6RXN4"/>
<evidence type="ECO:0000313" key="2">
    <source>
        <dbReference type="Proteomes" id="UP000887159"/>
    </source>
</evidence>
<gene>
    <name evidence="1" type="ORF">TNCV_4909831</name>
</gene>
<accession>A0A8X6RXN4</accession>